<sequence length="126" mass="14558">MNITAVEVSKRLDHLAHQLFMVPKFSERCTLLEVTLKDRLPVPLNLAFTFADPIMNLVNILMYSSFPDDESFYEKLFSFSDPRVLVGFKAAVAHSVAYLQNEGQQLYSVPEDDYTFFRDYVFIAFT</sequence>
<comment type="caution">
    <text evidence="1">The sequence shown here is derived from an EMBL/GenBank/DDBJ whole genome shotgun (WGS) entry which is preliminary data.</text>
</comment>
<dbReference type="PATRIC" id="fig|999408.3.peg.2136"/>
<protein>
    <submittedName>
        <fullName evidence="1">Uncharacterized protein</fullName>
    </submittedName>
</protein>
<proteinExistence type="predicted"/>
<dbReference type="EMBL" id="AGYR01000018">
    <property type="protein sequence ID" value="ENZ17221.1"/>
    <property type="molecule type" value="Genomic_DNA"/>
</dbReference>
<accession>A0A0E2HC72</accession>
<dbReference type="RefSeq" id="WP_002595634.1">
    <property type="nucleotide sequence ID" value="NZ_KB851019.1"/>
</dbReference>
<name>A0A0E2HC72_9FIRM</name>
<dbReference type="HOGENOM" id="CLU_1977682_0_0_9"/>
<evidence type="ECO:0000313" key="1">
    <source>
        <dbReference type="EMBL" id="ENZ17221.1"/>
    </source>
</evidence>
<dbReference type="Proteomes" id="UP000013085">
    <property type="component" value="Unassembled WGS sequence"/>
</dbReference>
<gene>
    <name evidence="1" type="ORF">HMPREF1090_01991</name>
</gene>
<reference evidence="1 2" key="1">
    <citation type="submission" date="2013-01" db="EMBL/GenBank/DDBJ databases">
        <title>The Genome Sequence of Clostridium clostridioforme 90A8.</title>
        <authorList>
            <consortium name="The Broad Institute Genome Sequencing Platform"/>
            <person name="Earl A."/>
            <person name="Ward D."/>
            <person name="Feldgarden M."/>
            <person name="Gevers D."/>
            <person name="Courvalin P."/>
            <person name="Lambert T."/>
            <person name="Walker B."/>
            <person name="Young S.K."/>
            <person name="Zeng Q."/>
            <person name="Gargeya S."/>
            <person name="Fitzgerald M."/>
            <person name="Haas B."/>
            <person name="Abouelleil A."/>
            <person name="Alvarado L."/>
            <person name="Arachchi H.M."/>
            <person name="Berlin A.M."/>
            <person name="Chapman S.B."/>
            <person name="Dewar J."/>
            <person name="Goldberg J."/>
            <person name="Griggs A."/>
            <person name="Gujja S."/>
            <person name="Hansen M."/>
            <person name="Howarth C."/>
            <person name="Imamovic A."/>
            <person name="Larimer J."/>
            <person name="McCowan C."/>
            <person name="Murphy C."/>
            <person name="Neiman D."/>
            <person name="Pearson M."/>
            <person name="Priest M."/>
            <person name="Roberts A."/>
            <person name="Saif S."/>
            <person name="Shea T."/>
            <person name="Sisk P."/>
            <person name="Sykes S."/>
            <person name="Wortman J."/>
            <person name="Nusbaum C."/>
            <person name="Birren B."/>
        </authorList>
    </citation>
    <scope>NUCLEOTIDE SEQUENCE [LARGE SCALE GENOMIC DNA]</scope>
    <source>
        <strain evidence="1 2">90A8</strain>
    </source>
</reference>
<organism evidence="1 2">
    <name type="scientific">[Clostridium] clostridioforme 90A8</name>
    <dbReference type="NCBI Taxonomy" id="999408"/>
    <lineage>
        <taxon>Bacteria</taxon>
        <taxon>Bacillati</taxon>
        <taxon>Bacillota</taxon>
        <taxon>Clostridia</taxon>
        <taxon>Lachnospirales</taxon>
        <taxon>Lachnospiraceae</taxon>
        <taxon>Enterocloster</taxon>
    </lineage>
</organism>
<dbReference type="AlphaFoldDB" id="A0A0E2HC72"/>
<evidence type="ECO:0000313" key="2">
    <source>
        <dbReference type="Proteomes" id="UP000013085"/>
    </source>
</evidence>